<name>A0AA88XF57_PINIB</name>
<feature type="region of interest" description="Disordered" evidence="1">
    <location>
        <begin position="147"/>
        <end position="192"/>
    </location>
</feature>
<evidence type="ECO:0000259" key="2">
    <source>
        <dbReference type="Pfam" id="PF13873"/>
    </source>
</evidence>
<comment type="caution">
    <text evidence="3">The sequence shown here is derived from an EMBL/GenBank/DDBJ whole genome shotgun (WGS) entry which is preliminary data.</text>
</comment>
<dbReference type="AlphaFoldDB" id="A0AA88XF57"/>
<feature type="domain" description="Myb/SANT-like DNA-binding" evidence="2">
    <location>
        <begin position="7"/>
        <end position="83"/>
    </location>
</feature>
<keyword evidence="4" id="KW-1185">Reference proteome</keyword>
<proteinExistence type="predicted"/>
<evidence type="ECO:0000256" key="1">
    <source>
        <dbReference type="SAM" id="MobiDB-lite"/>
    </source>
</evidence>
<dbReference type="EMBL" id="VSWD01000013">
    <property type="protein sequence ID" value="KAK3084190.1"/>
    <property type="molecule type" value="Genomic_DNA"/>
</dbReference>
<protein>
    <recommendedName>
        <fullName evidence="2">Myb/SANT-like DNA-binding domain-containing protein</fullName>
    </recommendedName>
</protein>
<organism evidence="3 4">
    <name type="scientific">Pinctada imbricata</name>
    <name type="common">Atlantic pearl-oyster</name>
    <name type="synonym">Pinctada martensii</name>
    <dbReference type="NCBI Taxonomy" id="66713"/>
    <lineage>
        <taxon>Eukaryota</taxon>
        <taxon>Metazoa</taxon>
        <taxon>Spiralia</taxon>
        <taxon>Lophotrochozoa</taxon>
        <taxon>Mollusca</taxon>
        <taxon>Bivalvia</taxon>
        <taxon>Autobranchia</taxon>
        <taxon>Pteriomorphia</taxon>
        <taxon>Pterioida</taxon>
        <taxon>Pterioidea</taxon>
        <taxon>Pteriidae</taxon>
        <taxon>Pinctada</taxon>
    </lineage>
</organism>
<dbReference type="PANTHER" id="PTHR21411">
    <property type="entry name" value="APONTIC"/>
    <property type="match status" value="1"/>
</dbReference>
<dbReference type="Pfam" id="PF13873">
    <property type="entry name" value="Myb_DNA-bind_5"/>
    <property type="match status" value="1"/>
</dbReference>
<dbReference type="Proteomes" id="UP001186944">
    <property type="component" value="Unassembled WGS sequence"/>
</dbReference>
<feature type="region of interest" description="Disordered" evidence="1">
    <location>
        <begin position="80"/>
        <end position="102"/>
    </location>
</feature>
<gene>
    <name evidence="3" type="ORF">FSP39_009793</name>
</gene>
<sequence>MASKTSSNFSELEKEVLSELIERRKNIIENKQNDGRMITKKSNEWNIIEKEFNSRHGVNFRSLKQLKSLWKNLKARAKTAVAKERREKKKTGGGPAENSLDKISNSISEMLPRQINSLENAYDDDASFHGDEPLENEDTNVSDEIITATSSSNDTPKTSPVTEKTSPETSVITSPETPAKCMKRKSPGLGRQDQVKHYSGYIPVNFGQSPNKWCVSRNV</sequence>
<dbReference type="PANTHER" id="PTHR21411:SF0">
    <property type="entry name" value="REGULATORY PROTEIN ZESTE"/>
    <property type="match status" value="1"/>
</dbReference>
<feature type="compositionally biased region" description="Polar residues" evidence="1">
    <location>
        <begin position="147"/>
        <end position="176"/>
    </location>
</feature>
<evidence type="ECO:0000313" key="3">
    <source>
        <dbReference type="EMBL" id="KAK3084190.1"/>
    </source>
</evidence>
<reference evidence="3" key="1">
    <citation type="submission" date="2019-08" db="EMBL/GenBank/DDBJ databases">
        <title>The improved chromosome-level genome for the pearl oyster Pinctada fucata martensii using PacBio sequencing and Hi-C.</title>
        <authorList>
            <person name="Zheng Z."/>
        </authorList>
    </citation>
    <scope>NUCLEOTIDE SEQUENCE</scope>
    <source>
        <strain evidence="3">ZZ-2019</strain>
        <tissue evidence="3">Adductor muscle</tissue>
    </source>
</reference>
<dbReference type="InterPro" id="IPR028002">
    <property type="entry name" value="Myb_DNA-bind_5"/>
</dbReference>
<accession>A0AA88XF57</accession>
<evidence type="ECO:0000313" key="4">
    <source>
        <dbReference type="Proteomes" id="UP001186944"/>
    </source>
</evidence>